<reference evidence="2 3" key="1">
    <citation type="journal article" date="2022" name="Environ. Microbiol. Rep.">
        <title>Eco-phylogenetic analyses reveal divergent evolution of vitamin B12 metabolism in the marine bacterial family 'Psychromonadaceae'.</title>
        <authorList>
            <person name="Jin X."/>
            <person name="Yang Y."/>
            <person name="Cao H."/>
            <person name="Gao B."/>
            <person name="Zhao Z."/>
        </authorList>
    </citation>
    <scope>NUCLEOTIDE SEQUENCE [LARGE SCALE GENOMIC DNA]</scope>
    <source>
        <strain evidence="2 3">MKS20</strain>
    </source>
</reference>
<dbReference type="Proteomes" id="UP001201273">
    <property type="component" value="Unassembled WGS sequence"/>
</dbReference>
<gene>
    <name evidence="2" type="ORF">K6Y31_20885</name>
</gene>
<sequence>MIELTGLEVPLSETLSSALFIAIVFYAIALTYISIIDLPFFKASPAVGTVGGGVVPTADGAHALIKGRTERVGVFYVGASHA</sequence>
<keyword evidence="1" id="KW-1133">Transmembrane helix</keyword>
<organism evidence="2 3">
    <name type="scientific">Motilimonas cestriensis</name>
    <dbReference type="NCBI Taxonomy" id="2742685"/>
    <lineage>
        <taxon>Bacteria</taxon>
        <taxon>Pseudomonadati</taxon>
        <taxon>Pseudomonadota</taxon>
        <taxon>Gammaproteobacteria</taxon>
        <taxon>Alteromonadales</taxon>
        <taxon>Alteromonadales genera incertae sedis</taxon>
        <taxon>Motilimonas</taxon>
    </lineage>
</organism>
<name>A0ABS8WFZ4_9GAMM</name>
<accession>A0ABS8WFZ4</accession>
<evidence type="ECO:0000313" key="2">
    <source>
        <dbReference type="EMBL" id="MCE2597233.1"/>
    </source>
</evidence>
<keyword evidence="3" id="KW-1185">Reference proteome</keyword>
<dbReference type="RefSeq" id="WP_233054987.1">
    <property type="nucleotide sequence ID" value="NZ_JAIMJA010000036.1"/>
</dbReference>
<dbReference type="EMBL" id="JAIMJA010000036">
    <property type="protein sequence ID" value="MCE2597233.1"/>
    <property type="molecule type" value="Genomic_DNA"/>
</dbReference>
<comment type="caution">
    <text evidence="2">The sequence shown here is derived from an EMBL/GenBank/DDBJ whole genome shotgun (WGS) entry which is preliminary data.</text>
</comment>
<proteinExistence type="predicted"/>
<feature type="transmembrane region" description="Helical" evidence="1">
    <location>
        <begin position="15"/>
        <end position="35"/>
    </location>
</feature>
<keyword evidence="1" id="KW-0812">Transmembrane</keyword>
<evidence type="ECO:0000313" key="3">
    <source>
        <dbReference type="Proteomes" id="UP001201273"/>
    </source>
</evidence>
<evidence type="ECO:0000256" key="1">
    <source>
        <dbReference type="SAM" id="Phobius"/>
    </source>
</evidence>
<protein>
    <submittedName>
        <fullName evidence="2">Uncharacterized protein</fullName>
    </submittedName>
</protein>
<keyword evidence="1" id="KW-0472">Membrane</keyword>